<gene>
    <name evidence="1" type="ORF">K6K41_01650</name>
</gene>
<sequence>MASRHLADPGPRFDRKIPPSGYAWWYLDGWSEDGRHGLTIIAFVGSVFSPYYALARRRGPADPENHCALNVALYGPGGRWSMTERGRRRIRREPNRFVIGPSELVWDDSGLTIRFEEICAPIPKRLKGEVRVSFGPVLSRAFAIDGEGRHEWRPIAPMAELEVRCESPALNWRGDGYLDFNEGSEPLETAFSKWIWGRARTRDGALVLYDVARRRGAPLSLGIAIDGEGRFSSVPAPPVAASPRLLWGMPRLVWRDAGTVHRIEAKLEDAPFYSRSRIATTIGGEEVSLMHESLSLDRFGMPVVQAMLPFRMPRRG</sequence>
<evidence type="ECO:0000313" key="1">
    <source>
        <dbReference type="EMBL" id="QZO00480.1"/>
    </source>
</evidence>
<dbReference type="RefSeq" id="WP_261403668.1">
    <property type="nucleotide sequence ID" value="NZ_CP081869.1"/>
</dbReference>
<proteinExistence type="predicted"/>
<dbReference type="CDD" id="cd21471">
    <property type="entry name" value="CrtC-like"/>
    <property type="match status" value="1"/>
</dbReference>
<dbReference type="SUPFAM" id="SSF159245">
    <property type="entry name" value="AttH-like"/>
    <property type="match status" value="1"/>
</dbReference>
<dbReference type="AlphaFoldDB" id="A0A9E6RAW8"/>
<evidence type="ECO:0000313" key="2">
    <source>
        <dbReference type="Proteomes" id="UP000825701"/>
    </source>
</evidence>
<accession>A0A9E6RAW8</accession>
<dbReference type="Proteomes" id="UP000825701">
    <property type="component" value="Chromosome"/>
</dbReference>
<organism evidence="1 2">
    <name type="scientific">Chenggangzhangella methanolivorans</name>
    <dbReference type="NCBI Taxonomy" id="1437009"/>
    <lineage>
        <taxon>Bacteria</taxon>
        <taxon>Pseudomonadati</taxon>
        <taxon>Pseudomonadota</taxon>
        <taxon>Alphaproteobacteria</taxon>
        <taxon>Hyphomicrobiales</taxon>
        <taxon>Methylopilaceae</taxon>
        <taxon>Chenggangzhangella</taxon>
    </lineage>
</organism>
<name>A0A9E6RAW8_9HYPH</name>
<dbReference type="EMBL" id="CP081869">
    <property type="protein sequence ID" value="QZO00480.1"/>
    <property type="molecule type" value="Genomic_DNA"/>
</dbReference>
<reference evidence="1" key="1">
    <citation type="submission" date="2021-08" db="EMBL/GenBank/DDBJ databases">
        <authorList>
            <person name="Zhang H."/>
            <person name="Xu M."/>
            <person name="Yu Z."/>
            <person name="Yang L."/>
            <person name="Cai Y."/>
        </authorList>
    </citation>
    <scope>NUCLEOTIDE SEQUENCE</scope>
    <source>
        <strain evidence="1">CHL1</strain>
    </source>
</reference>
<protein>
    <submittedName>
        <fullName evidence="1">Carotenoid 1,2-hydratase</fullName>
    </submittedName>
</protein>
<keyword evidence="2" id="KW-1185">Reference proteome</keyword>
<dbReference type="KEGG" id="cmet:K6K41_01650"/>